<evidence type="ECO:0000313" key="6">
    <source>
        <dbReference type="EMBL" id="RXH77261.1"/>
    </source>
</evidence>
<dbReference type="Pfam" id="PF02798">
    <property type="entry name" value="GST_N"/>
    <property type="match status" value="2"/>
</dbReference>
<dbReference type="Gene3D" id="3.40.30.10">
    <property type="entry name" value="Glutaredoxin"/>
    <property type="match status" value="2"/>
</dbReference>
<proteinExistence type="predicted"/>
<dbReference type="SUPFAM" id="SSF47616">
    <property type="entry name" value="GST C-terminal domain-like"/>
    <property type="match status" value="2"/>
</dbReference>
<dbReference type="SFLD" id="SFLDG00358">
    <property type="entry name" value="Main_(cytGST)"/>
    <property type="match status" value="2"/>
</dbReference>
<keyword evidence="2" id="KW-0808">Transferase</keyword>
<accession>A0A498I6X2</accession>
<dbReference type="Pfam" id="PF00043">
    <property type="entry name" value="GST_C"/>
    <property type="match status" value="2"/>
</dbReference>
<comment type="caution">
    <text evidence="6">The sequence shown here is derived from an EMBL/GenBank/DDBJ whole genome shotgun (WGS) entry which is preliminary data.</text>
</comment>
<dbReference type="EMBL" id="RDQH01000340">
    <property type="protein sequence ID" value="RXH77261.1"/>
    <property type="molecule type" value="Genomic_DNA"/>
</dbReference>
<evidence type="ECO:0000259" key="4">
    <source>
        <dbReference type="PROSITE" id="PS50404"/>
    </source>
</evidence>
<dbReference type="InterPro" id="IPR045074">
    <property type="entry name" value="GST_C_Tau"/>
</dbReference>
<dbReference type="STRING" id="3750.A0A498I6X2"/>
<gene>
    <name evidence="6" type="ORF">DVH24_023535</name>
</gene>
<dbReference type="CDD" id="cd03058">
    <property type="entry name" value="GST_N_Tau"/>
    <property type="match status" value="2"/>
</dbReference>
<name>A0A498I6X2_MALDO</name>
<dbReference type="Proteomes" id="UP000290289">
    <property type="component" value="Chromosome 14"/>
</dbReference>
<comment type="catalytic activity">
    <reaction evidence="3">
        <text>RX + glutathione = an S-substituted glutathione + a halide anion + H(+)</text>
        <dbReference type="Rhea" id="RHEA:16437"/>
        <dbReference type="ChEBI" id="CHEBI:15378"/>
        <dbReference type="ChEBI" id="CHEBI:16042"/>
        <dbReference type="ChEBI" id="CHEBI:17792"/>
        <dbReference type="ChEBI" id="CHEBI:57925"/>
        <dbReference type="ChEBI" id="CHEBI:90779"/>
        <dbReference type="EC" id="2.5.1.18"/>
    </reaction>
</comment>
<dbReference type="SFLD" id="SFLDG01152">
    <property type="entry name" value="Main.3:_Omega-_and_Tau-like"/>
    <property type="match status" value="2"/>
</dbReference>
<reference evidence="6 7" key="1">
    <citation type="submission" date="2018-10" db="EMBL/GenBank/DDBJ databases">
        <title>A high-quality apple genome assembly.</title>
        <authorList>
            <person name="Hu J."/>
        </authorList>
    </citation>
    <scope>NUCLEOTIDE SEQUENCE [LARGE SCALE GENOMIC DNA]</scope>
    <source>
        <strain evidence="7">cv. HFTH1</strain>
        <tissue evidence="6">Young leaf</tissue>
    </source>
</reference>
<feature type="domain" description="GST C-terminal" evidence="5">
    <location>
        <begin position="86"/>
        <end position="208"/>
    </location>
</feature>
<feature type="domain" description="GST C-terminal" evidence="5">
    <location>
        <begin position="302"/>
        <end position="432"/>
    </location>
</feature>
<dbReference type="GO" id="GO:0006749">
    <property type="term" value="P:glutathione metabolic process"/>
    <property type="evidence" value="ECO:0007669"/>
    <property type="project" value="InterPro"/>
</dbReference>
<dbReference type="GO" id="GO:0004364">
    <property type="term" value="F:glutathione transferase activity"/>
    <property type="evidence" value="ECO:0007669"/>
    <property type="project" value="UniProtKB-EC"/>
</dbReference>
<dbReference type="PROSITE" id="PS50405">
    <property type="entry name" value="GST_CTER"/>
    <property type="match status" value="2"/>
</dbReference>
<dbReference type="InterPro" id="IPR004046">
    <property type="entry name" value="GST_C"/>
</dbReference>
<dbReference type="InterPro" id="IPR036249">
    <property type="entry name" value="Thioredoxin-like_sf"/>
</dbReference>
<evidence type="ECO:0000313" key="7">
    <source>
        <dbReference type="Proteomes" id="UP000290289"/>
    </source>
</evidence>
<dbReference type="InterPro" id="IPR036282">
    <property type="entry name" value="Glutathione-S-Trfase_C_sf"/>
</dbReference>
<feature type="domain" description="GST N-terminal" evidence="4">
    <location>
        <begin position="2"/>
        <end position="81"/>
    </location>
</feature>
<organism evidence="6 7">
    <name type="scientific">Malus domestica</name>
    <name type="common">Apple</name>
    <name type="synonym">Pyrus malus</name>
    <dbReference type="NCBI Taxonomy" id="3750"/>
    <lineage>
        <taxon>Eukaryota</taxon>
        <taxon>Viridiplantae</taxon>
        <taxon>Streptophyta</taxon>
        <taxon>Embryophyta</taxon>
        <taxon>Tracheophyta</taxon>
        <taxon>Spermatophyta</taxon>
        <taxon>Magnoliopsida</taxon>
        <taxon>eudicotyledons</taxon>
        <taxon>Gunneridae</taxon>
        <taxon>Pentapetalae</taxon>
        <taxon>rosids</taxon>
        <taxon>fabids</taxon>
        <taxon>Rosales</taxon>
        <taxon>Rosaceae</taxon>
        <taxon>Amygdaloideae</taxon>
        <taxon>Maleae</taxon>
        <taxon>Malus</taxon>
    </lineage>
</organism>
<dbReference type="PANTHER" id="PTHR11260:SF590">
    <property type="entry name" value="GLUTATHIONE TRANSFERASE"/>
    <property type="match status" value="1"/>
</dbReference>
<dbReference type="InterPro" id="IPR010987">
    <property type="entry name" value="Glutathione-S-Trfase_C-like"/>
</dbReference>
<dbReference type="EC" id="2.5.1.18" evidence="1"/>
<dbReference type="InterPro" id="IPR045073">
    <property type="entry name" value="Omega/Tau-like"/>
</dbReference>
<feature type="domain" description="GST N-terminal" evidence="4">
    <location>
        <begin position="218"/>
        <end position="297"/>
    </location>
</feature>
<dbReference type="FunFam" id="3.40.30.10:FF:000014">
    <property type="entry name" value="Tau class glutathione S-transferase"/>
    <property type="match status" value="1"/>
</dbReference>
<dbReference type="SUPFAM" id="SSF52833">
    <property type="entry name" value="Thioredoxin-like"/>
    <property type="match status" value="2"/>
</dbReference>
<dbReference type="Gene3D" id="1.20.1050.10">
    <property type="match status" value="2"/>
</dbReference>
<dbReference type="FunFam" id="1.20.1050.10:FF:000012">
    <property type="entry name" value="Tau class glutathione S-transferase"/>
    <property type="match status" value="2"/>
</dbReference>
<dbReference type="AlphaFoldDB" id="A0A498I6X2"/>
<sequence length="432" mass="49561">MGVVKLFATEGSVFCARIQWALKLKGVEYEFILEDLANKSPLLLKYNPIYKKVPVLVHGDNVIVESLVILEYIEDTWKEHPLLPRDPYDRATARFWAKFNDEKLLLSVWAACTGEGEAQEKAKESALESLALVEKQIEGKKFFGGEQIGYLDLVLGWIPHWISAMEEAGGNKVPEAEMFPSLHQWGQNFIHTPLIEECIPAKEALVPYLRFMIDFKMGDVKVIGASLSLFCCRIEWALKHKGIAYEYIEEDLRNKSHLLLRYNPVHKKVPVLVHGEKPVAESLVILEYIDETWRENPLLPEDPFEKATARFWAKYVDEKCVISAWTASRTKGHEQEKSLEAARESLEVLNKLIEGKKFFGGEIIGFLDLVVGTLPNWLKFLEESEGIKLFDTKELPFLHEWAQRFTEIPIIKGSMPTAEDLINYNRDRQKAE</sequence>
<dbReference type="InterPro" id="IPR004045">
    <property type="entry name" value="Glutathione_S-Trfase_N"/>
</dbReference>
<dbReference type="PANTHER" id="PTHR11260">
    <property type="entry name" value="GLUTATHIONE S-TRANSFERASE, GST, SUPERFAMILY, GST DOMAIN CONTAINING"/>
    <property type="match status" value="1"/>
</dbReference>
<dbReference type="CDD" id="cd03185">
    <property type="entry name" value="GST_C_Tau"/>
    <property type="match status" value="2"/>
</dbReference>
<dbReference type="InterPro" id="IPR040079">
    <property type="entry name" value="Glutathione_S-Trfase"/>
</dbReference>
<dbReference type="SFLD" id="SFLDS00019">
    <property type="entry name" value="Glutathione_Transferase_(cytos"/>
    <property type="match status" value="2"/>
</dbReference>
<evidence type="ECO:0000259" key="5">
    <source>
        <dbReference type="PROSITE" id="PS50405"/>
    </source>
</evidence>
<dbReference type="PROSITE" id="PS50404">
    <property type="entry name" value="GST_NTER"/>
    <property type="match status" value="2"/>
</dbReference>
<evidence type="ECO:0000256" key="1">
    <source>
        <dbReference type="ARBA" id="ARBA00012452"/>
    </source>
</evidence>
<evidence type="ECO:0000256" key="3">
    <source>
        <dbReference type="ARBA" id="ARBA00047960"/>
    </source>
</evidence>
<protein>
    <recommendedName>
        <fullName evidence="1">glutathione transferase</fullName>
        <ecNumber evidence="1">2.5.1.18</ecNumber>
    </recommendedName>
</protein>
<dbReference type="GO" id="GO:0005737">
    <property type="term" value="C:cytoplasm"/>
    <property type="evidence" value="ECO:0007669"/>
    <property type="project" value="TreeGrafter"/>
</dbReference>
<keyword evidence="7" id="KW-1185">Reference proteome</keyword>
<evidence type="ECO:0000256" key="2">
    <source>
        <dbReference type="ARBA" id="ARBA00022679"/>
    </source>
</evidence>